<keyword evidence="2" id="KW-0812">Transmembrane</keyword>
<evidence type="ECO:0000256" key="1">
    <source>
        <dbReference type="SAM" id="MobiDB-lite"/>
    </source>
</evidence>
<keyword evidence="4" id="KW-1185">Reference proteome</keyword>
<evidence type="ECO:0000313" key="4">
    <source>
        <dbReference type="Proteomes" id="UP000422736"/>
    </source>
</evidence>
<feature type="region of interest" description="Disordered" evidence="1">
    <location>
        <begin position="112"/>
        <end position="175"/>
    </location>
</feature>
<feature type="transmembrane region" description="Helical" evidence="2">
    <location>
        <begin position="275"/>
        <end position="296"/>
    </location>
</feature>
<organism evidence="3 4">
    <name type="scientific">Kluyveromyces marxianus</name>
    <name type="common">Yeast</name>
    <name type="synonym">Candida kefyr</name>
    <dbReference type="NCBI Taxonomy" id="4911"/>
    <lineage>
        <taxon>Eukaryota</taxon>
        <taxon>Fungi</taxon>
        <taxon>Dikarya</taxon>
        <taxon>Ascomycota</taxon>
        <taxon>Saccharomycotina</taxon>
        <taxon>Saccharomycetes</taxon>
        <taxon>Saccharomycetales</taxon>
        <taxon>Saccharomycetaceae</taxon>
        <taxon>Kluyveromyces</taxon>
    </lineage>
</organism>
<feature type="compositionally biased region" description="Low complexity" evidence="1">
    <location>
        <begin position="112"/>
        <end position="131"/>
    </location>
</feature>
<feature type="transmembrane region" description="Helical" evidence="2">
    <location>
        <begin position="407"/>
        <end position="427"/>
    </location>
</feature>
<dbReference type="EMBL" id="CP015055">
    <property type="protein sequence ID" value="QGN14595.1"/>
    <property type="molecule type" value="Genomic_DNA"/>
</dbReference>
<accession>A0ABX6EQL1</accession>
<dbReference type="Proteomes" id="UP000422736">
    <property type="component" value="Chromosome 2"/>
</dbReference>
<feature type="transmembrane region" description="Helical" evidence="2">
    <location>
        <begin position="308"/>
        <end position="326"/>
    </location>
</feature>
<proteinExistence type="predicted"/>
<feature type="compositionally biased region" description="Low complexity" evidence="1">
    <location>
        <begin position="48"/>
        <end position="60"/>
    </location>
</feature>
<reference evidence="3 4" key="1">
    <citation type="submission" date="2016-03" db="EMBL/GenBank/DDBJ databases">
        <title>How can Kluyveromyces marxianus grow so fast - potential evolutionary course in Saccharomyces Complex revealed by comparative genomics.</title>
        <authorList>
            <person name="Mo W."/>
            <person name="Lu W."/>
            <person name="Yang X."/>
            <person name="Qi J."/>
            <person name="Lv H."/>
        </authorList>
    </citation>
    <scope>NUCLEOTIDE SEQUENCE [LARGE SCALE GENOMIC DNA]</scope>
    <source>
        <strain evidence="3 4">FIM1</strain>
    </source>
</reference>
<name>A0ABX6EQL1_KLUMA</name>
<feature type="transmembrane region" description="Helical" evidence="2">
    <location>
        <begin position="439"/>
        <end position="457"/>
    </location>
</feature>
<sequence>MERGRDFTDSAPHTPVRMNCIEEEESGNSPPVLNLSLGEDVKDDGPVNSPFNNNSSSNSNARLSMFVADTPPTGRPNSFYNLQGENSSSSSLVATKGFTFGASSGAAAGSPAVTAAQAQGQGQAQGPGQSQEFHSHNKRHSFKYIPGPKLPPMSRTRSPVRKTRSPSPDRSSKRNSLLVENPFNFSSSTLQPPLLSSSSTITTANNSSSSAGANPNGGGSRSAMFRKGHRYKHSSVSMNFFQEPEVKEPLNIIKSLPVPDFKDLRNNLTWPKTHIQIFICVVELLVSLFVFQLGQVKEWKSLSTLSHFLSYDVLGGIFAILTELLSKFEIWKTGTITLPFGLNRIDVLLSFAFAISICFAGLDLIFHVLEEIAVLFAENSTSSDYHKEINEKIPHSHHTHVHEDQLLQWYSIIGLAAFISSLSYHFIFKSTQYKIKSSLITLSYLLYMSLYPILSHYHRGWDMIATTLMSTFISSYGIKVAKWTSTILLMGFSTTSLNDSFIADANIPDSKTNDVSEKMILKRSLSVSASTSHATPEVAAQNTLTPTQLNPMFVKSKIYDSILSLPIFKNTCSLKNQDLLISKVNFQLFIVIMRIEMKNGSNEEELELRIAVDKLIREYLPNVETTIEIERM</sequence>
<evidence type="ECO:0000313" key="3">
    <source>
        <dbReference type="EMBL" id="QGN14595.1"/>
    </source>
</evidence>
<evidence type="ECO:0000256" key="2">
    <source>
        <dbReference type="SAM" id="Phobius"/>
    </source>
</evidence>
<feature type="compositionally biased region" description="Polar residues" evidence="1">
    <location>
        <begin position="75"/>
        <end position="90"/>
    </location>
</feature>
<keyword evidence="2" id="KW-1133">Transmembrane helix</keyword>
<feature type="transmembrane region" description="Helical" evidence="2">
    <location>
        <begin position="347"/>
        <end position="369"/>
    </location>
</feature>
<protein>
    <submittedName>
        <fullName evidence="3">Protein ZRG17</fullName>
    </submittedName>
</protein>
<feature type="region of interest" description="Disordered" evidence="1">
    <location>
        <begin position="189"/>
        <end position="224"/>
    </location>
</feature>
<gene>
    <name evidence="3" type="primary">ZRG17</name>
    <name evidence="3" type="ORF">FIM1_1257</name>
</gene>
<feature type="compositionally biased region" description="Low complexity" evidence="1">
    <location>
        <begin position="189"/>
        <end position="214"/>
    </location>
</feature>
<keyword evidence="2" id="KW-0472">Membrane</keyword>
<feature type="region of interest" description="Disordered" evidence="1">
    <location>
        <begin position="1"/>
        <end position="90"/>
    </location>
</feature>